<keyword evidence="2" id="KW-0812">Transmembrane</keyword>
<feature type="region of interest" description="Disordered" evidence="1">
    <location>
        <begin position="37"/>
        <end position="64"/>
    </location>
</feature>
<dbReference type="Proteomes" id="UP001589750">
    <property type="component" value="Unassembled WGS sequence"/>
</dbReference>
<comment type="caution">
    <text evidence="3">The sequence shown here is derived from an EMBL/GenBank/DDBJ whole genome shotgun (WGS) entry which is preliminary data.</text>
</comment>
<evidence type="ECO:0000313" key="3">
    <source>
        <dbReference type="EMBL" id="MFB9313816.1"/>
    </source>
</evidence>
<name>A0ABV5KAQ4_9ACTN</name>
<evidence type="ECO:0000256" key="2">
    <source>
        <dbReference type="SAM" id="Phobius"/>
    </source>
</evidence>
<feature type="transmembrane region" description="Helical" evidence="2">
    <location>
        <begin position="12"/>
        <end position="35"/>
    </location>
</feature>
<reference evidence="3 4" key="1">
    <citation type="submission" date="2024-09" db="EMBL/GenBank/DDBJ databases">
        <authorList>
            <person name="Sun Q."/>
            <person name="Mori K."/>
        </authorList>
    </citation>
    <scope>NUCLEOTIDE SEQUENCE [LARGE SCALE GENOMIC DNA]</scope>
    <source>
        <strain evidence="3 4">JCM 9626</strain>
    </source>
</reference>
<protein>
    <submittedName>
        <fullName evidence="3">Uncharacterized protein</fullName>
    </submittedName>
</protein>
<accession>A0ABV5KAQ4</accession>
<proteinExistence type="predicted"/>
<keyword evidence="2" id="KW-0472">Membrane</keyword>
<sequence>MTFDLLPNLAPWFIGFAIVVALSLVLAAVAVVDAVRTSRRAPQARPVEATDRPTPRATARLHHA</sequence>
<keyword evidence="4" id="KW-1185">Reference proteome</keyword>
<dbReference type="EMBL" id="JBHMDG010000014">
    <property type="protein sequence ID" value="MFB9313816.1"/>
    <property type="molecule type" value="Genomic_DNA"/>
</dbReference>
<dbReference type="RefSeq" id="WP_140010209.1">
    <property type="nucleotide sequence ID" value="NZ_JBHMDG010000014.1"/>
</dbReference>
<gene>
    <name evidence="3" type="ORF">ACFFRI_12250</name>
</gene>
<organism evidence="3 4">
    <name type="scientific">Nocardioides plantarum</name>
    <dbReference type="NCBI Taxonomy" id="29299"/>
    <lineage>
        <taxon>Bacteria</taxon>
        <taxon>Bacillati</taxon>
        <taxon>Actinomycetota</taxon>
        <taxon>Actinomycetes</taxon>
        <taxon>Propionibacteriales</taxon>
        <taxon>Nocardioidaceae</taxon>
        <taxon>Nocardioides</taxon>
    </lineage>
</organism>
<evidence type="ECO:0000313" key="4">
    <source>
        <dbReference type="Proteomes" id="UP001589750"/>
    </source>
</evidence>
<evidence type="ECO:0000256" key="1">
    <source>
        <dbReference type="SAM" id="MobiDB-lite"/>
    </source>
</evidence>
<keyword evidence="2" id="KW-1133">Transmembrane helix</keyword>